<feature type="region of interest" description="Disordered" evidence="2">
    <location>
        <begin position="2105"/>
        <end position="2128"/>
    </location>
</feature>
<dbReference type="InterPro" id="IPR056252">
    <property type="entry name" value="Alfy-like_Arm-like"/>
</dbReference>
<reference evidence="5" key="1">
    <citation type="submission" date="2022-11" db="UniProtKB">
        <authorList>
            <consortium name="WormBaseParasite"/>
        </authorList>
    </citation>
    <scope>IDENTIFICATION</scope>
</reference>
<keyword evidence="4" id="KW-1185">Reference proteome</keyword>
<dbReference type="Proteomes" id="UP000887574">
    <property type="component" value="Unplaced"/>
</dbReference>
<name>A0A915E805_9BILA</name>
<sequence length="2384" mass="268066">MESGDRSLTLLHLRKTFSQYLKEEPRNHEQAFDKLLPLFNKIMSMYTPDELGSQFKEMIPFCNQLCTSLVSEIRRCANLENTRQAAERVYAVLRPSAECRGWTLLKSIIFIVNSGMPKVVESISKSMLPSTLVKLVYLFFDLSPLELNGVDDDKIKQEIELRQRLYDSLVMLMNSLCGHTIVAEELIQKDDLVLLFIGASTGTPNTHSNCWRDANFTFLCTIVAKALSSAVVKYVHSKGCIGYYLKNVRNSQVPEDKTVLLCNLLDLLRSSADTTSVLIEDFANAGGYDTLVSFCSGSSTEEQARQILESLRGLITAGDETIEFSQPSTPLSFYNFKLPQTLARSTATVRVSGAYLVLEKCFYAGDDWLCLLVLDTMAHLYKSEQMNYFIVDKYYSLYLFVESMVTKGVKVQEKVLELVEFVLRELNFIPCKELTALNVHIRKASIAADYEHLERWLRWLFQILPVNANVKDAFRELLVLETLLQIVQAGVGDHTLDNLTSTPRLSRDHTKAAISTQMALDLLVIATKSNVLNAQFVTENLEMKMVKTILMEETQNQELSTATLVLIKNLLYLAKNEQLFSSLLQLLFSDPGNIAMCMVVLKLFTSVLLESHKVRIMFRRSGGYICLMTLLLHLEGSLLPGKEHSQTLQYISLIFHVLTVSMRYEPSNAKYFLTEVRPNIINSILRSIGCFSEVSKVNVEHKVWEQVVLDKSRDKLSKLHILFQTCSTSKDCNAVVNGVAIVPQQICNIFYLLRLLFDLALDNYEKPSNDIRFASDQEWLRSTENLETIPLVSWSARTILVHPSAVLCLLYLLPSISQVTDCSGTTPASPSRANHEVECQLEEWHAVSQFYIALVLKALLRSERNQQIMCQHEMPSILLDVGSELFLNNSDRHHPLLSPFHYLFERLACQAMHPSELRKFLRLDQPLCCQNLDDEDEENAKPQHYNINGGGPVPIHRVKALVSMLTPRNHSLVHPPAFVEFDLAVEGFACLFVPCIVNPPTLHSPSPTDRTFPPANGLTFLTWIYLDDSPVPTSPKIQMHQFLNQPINLISLVRNYESNEIHRRKSHMAIDTSCSLENYLTCFIVQLNMVDRAILVSTAEHSVVDELRKDFSRPPDTFVSVPLSEQFWNFHSKQWTHVAVVLSRQKGGQVEVFVNGKLLASQKINYVQMMGGGGQGLERQLSGGCAVHGIVGTPPFLRRATCLRWKMASMYLVDEPMSGELVKKVASMQPHYVGNLQTSSSSDGALVPEDKLLLSLNAISTTEVTAQNLRSMIRKTDCETIASLLGISPTDSSTPIRILWNTVPASASNKSIGAIVVGYLGMRTFAPCPVSALLDSIGGLAPLLGLVAMCSDSHGLYASLKVLVSAVLTNRSIVNTIVRTRGYQTLAMLLEEKAHLINSHILHLVLSLAGTVDGSKTDESAVIPNLQTFDDLLCDLDVWANAPDEVKKLLFEHFYELVIDNHKDNLSKVRTSSLLSRLLIFIFENSSLFPVKNDIVFRLIGAIVQPPCDQHSLLRLGQTISATSSSQPNGDEKEDGGGQYPFHIAELERLLLDEHNSGMEINRSVYCIYVRNRLLNMIMTTLAHSSGQVNKELSESLVNTLGFGWIVSLCAPGVHPGTLFLALKILVSVTKYPLLLDKFREGSCFSVSAHGGAVDSYVDINPELSHCSGFAALEHLIFDLVHVFALNEKSSVALAIQNVTFCPDVLIPILAMVRAGLHYHKSEEDPKHWSQNYPLMVLQLIAFLYQNSEAFFLICHTEAFVVSLFTTLIPPIVHQPAAPLMQITTFAEQNKQNSLDLSPTSAGSSGRCVRNILEQLTNILLNDLCLSHDFNNERLFDALVEYLDGGGSMCSQQSVLFTELINACLDRFMSSNMFFANSTCMQGMPFQAAESQLLSPSSETTAINVVYFLSRVIDSVWNCLYRGNPIRILKCFLKLLAESHASNKAAAQLNCNEAHTTALFRIVLYLLSRPIDNVDTQMSVLDTLAEIVRNQHLLLAPLKQANSSIQQQGHNSLFYGALVHLVFMLSEKPDIHHHHQKNSHLERGSAQVAMCAQTVWGMLWQQKKAILDDIFKRDVDLELYTARAVCGEQANRFWLQFVDSQTDGSNSTLPSSQPNSAKFSIGASGSSGVGQIQSKLTKVARSGLQNWSGTQQPVFQFDRMNRIEPETFYMWIRVHISLLNELMKNHSQRYHEWHQHVRKWCMQEWHNTEAELTRNEDYITEGPHRIRKKLVPNNTFYQQYPYRPALDVPEAKAQRAKVAISKDSKLYYEKMQKKRFHTMDERIVDHSKVVGTAHAAATAATVANNNNAQQQDEQSVHNMLDLTSELNLSMIKRMVQKNLPNISATSSKDKKSSNEKLKEEDEEEEMRRSAFWMTLSHFHAKLIF</sequence>
<dbReference type="SUPFAM" id="SSF49899">
    <property type="entry name" value="Concanavalin A-like lectins/glucanases"/>
    <property type="match status" value="1"/>
</dbReference>
<feature type="compositionally biased region" description="Basic and acidic residues" evidence="2">
    <location>
        <begin position="2347"/>
        <end position="2359"/>
    </location>
</feature>
<evidence type="ECO:0000256" key="1">
    <source>
        <dbReference type="ARBA" id="ARBA00022574"/>
    </source>
</evidence>
<accession>A0A915E805</accession>
<evidence type="ECO:0000256" key="2">
    <source>
        <dbReference type="SAM" id="MobiDB-lite"/>
    </source>
</evidence>
<evidence type="ECO:0000313" key="4">
    <source>
        <dbReference type="Proteomes" id="UP000887574"/>
    </source>
</evidence>
<dbReference type="PANTHER" id="PTHR46108:SF4">
    <property type="entry name" value="BLUE CHEESE"/>
    <property type="match status" value="1"/>
</dbReference>
<proteinExistence type="predicted"/>
<dbReference type="Pfam" id="PF23295">
    <property type="entry name" value="Arm_4"/>
    <property type="match status" value="1"/>
</dbReference>
<protein>
    <submittedName>
        <fullName evidence="5">WD repeat and FYVE domain-containing protein 3</fullName>
    </submittedName>
</protein>
<dbReference type="InterPro" id="IPR013320">
    <property type="entry name" value="ConA-like_dom_sf"/>
</dbReference>
<feature type="domain" description="Alfy-like armadillo-like repeat" evidence="3">
    <location>
        <begin position="608"/>
        <end position="690"/>
    </location>
</feature>
<dbReference type="WBParaSite" id="jg3533">
    <property type="protein sequence ID" value="jg3533"/>
    <property type="gene ID" value="jg3533"/>
</dbReference>
<dbReference type="PANTHER" id="PTHR46108">
    <property type="entry name" value="BLUE CHEESE"/>
    <property type="match status" value="1"/>
</dbReference>
<dbReference type="InterPro" id="IPR051944">
    <property type="entry name" value="BEACH_domain_protein"/>
</dbReference>
<keyword evidence="1" id="KW-0853">WD repeat</keyword>
<organism evidence="4 5">
    <name type="scientific">Ditylenchus dipsaci</name>
    <dbReference type="NCBI Taxonomy" id="166011"/>
    <lineage>
        <taxon>Eukaryota</taxon>
        <taxon>Metazoa</taxon>
        <taxon>Ecdysozoa</taxon>
        <taxon>Nematoda</taxon>
        <taxon>Chromadorea</taxon>
        <taxon>Rhabditida</taxon>
        <taxon>Tylenchina</taxon>
        <taxon>Tylenchomorpha</taxon>
        <taxon>Sphaerularioidea</taxon>
        <taxon>Anguinidae</taxon>
        <taxon>Anguininae</taxon>
        <taxon>Ditylenchus</taxon>
    </lineage>
</organism>
<evidence type="ECO:0000259" key="3">
    <source>
        <dbReference type="Pfam" id="PF23295"/>
    </source>
</evidence>
<evidence type="ECO:0000313" key="5">
    <source>
        <dbReference type="WBParaSite" id="jg3533"/>
    </source>
</evidence>
<feature type="region of interest" description="Disordered" evidence="2">
    <location>
        <begin position="2339"/>
        <end position="2365"/>
    </location>
</feature>